<dbReference type="SUPFAM" id="SSF56935">
    <property type="entry name" value="Porins"/>
    <property type="match status" value="1"/>
</dbReference>
<reference evidence="1 2" key="1">
    <citation type="submission" date="2023-06" db="EMBL/GenBank/DDBJ databases">
        <authorList>
            <person name="Ye Y.-Q."/>
            <person name="Du Z.-J."/>
        </authorList>
    </citation>
    <scope>NUCLEOTIDE SEQUENCE [LARGE SCALE GENOMIC DNA]</scope>
    <source>
        <strain evidence="1 2">SDUM287046</strain>
    </source>
</reference>
<dbReference type="RefSeq" id="WP_290254572.1">
    <property type="nucleotide sequence ID" value="NZ_JAUGQQ010000005.1"/>
</dbReference>
<protein>
    <submittedName>
        <fullName evidence="1">Transporter</fullName>
    </submittedName>
</protein>
<accession>A0ABT8DHV0</accession>
<comment type="caution">
    <text evidence="1">The sequence shown here is derived from an EMBL/GenBank/DDBJ whole genome shotgun (WGS) entry which is preliminary data.</text>
</comment>
<keyword evidence="2" id="KW-1185">Reference proteome</keyword>
<gene>
    <name evidence="1" type="ORF">QRD02_08810</name>
</gene>
<organism evidence="1 2">
    <name type="scientific">Aequorivita aurantiaca</name>
    <dbReference type="NCBI Taxonomy" id="3053356"/>
    <lineage>
        <taxon>Bacteria</taxon>
        <taxon>Pseudomonadati</taxon>
        <taxon>Bacteroidota</taxon>
        <taxon>Flavobacteriia</taxon>
        <taxon>Flavobacteriales</taxon>
        <taxon>Flavobacteriaceae</taxon>
        <taxon>Aequorivita</taxon>
    </lineage>
</organism>
<proteinExistence type="predicted"/>
<dbReference type="EMBL" id="JAUGQQ010000005">
    <property type="protein sequence ID" value="MDN3724482.1"/>
    <property type="molecule type" value="Genomic_DNA"/>
</dbReference>
<dbReference type="Proteomes" id="UP001244787">
    <property type="component" value="Unassembled WGS sequence"/>
</dbReference>
<name>A0ABT8DHV0_9FLAO</name>
<evidence type="ECO:0000313" key="1">
    <source>
        <dbReference type="EMBL" id="MDN3724482.1"/>
    </source>
</evidence>
<evidence type="ECO:0000313" key="2">
    <source>
        <dbReference type="Proteomes" id="UP001244787"/>
    </source>
</evidence>
<dbReference type="Gene3D" id="2.40.160.60">
    <property type="entry name" value="Outer membrane protein transport protein (OMPP1/FadL/TodX)"/>
    <property type="match status" value="1"/>
</dbReference>
<sequence length="510" mass="56428">MKNTFLLLIAVVSSTIGSSQDIRDGLRYSTGQNIGTARFTALSGAMGALGGDFSAVDINPAGGAVFLNSNLMFSTALFDIENKADYFNNKEKSISDVVALNQFGGAFVINNSNEESAFKKFTIALNYDITKSFDNEVYIAGTGNNSIGNFFLEQAQGIPLSQLELQSGESISSRYRYLGESQGSFAQNAFLGYQGFLFEPADPNNPSNSAYISNIADGTFNQEYIYLSQGYNSKFSINLAAQVTDNYFLGVNLNTHAINFDQGSYLRETNNNPGTTVSGVGFENNLFVNGVGISAQVGFIAKIANNFRLGLAFDSPTWYQISEETTQYLETRRDFQGQTIYEEIDPRIINIYEDYNLRTPAKINASAAYIFGQNGLISIDYSYKDFSTIKFSELYNDSYNTIFNNLNYSINNTLKGVSTIKVGAEYRINQLSLRGGFHYEESPYKNNETVGDLSGFSLGTGYNFGRFTCDFAYSRSEQEYIQQLYPVGLTDAANINSIYSNFILSLGFHF</sequence>